<reference evidence="3 4" key="1">
    <citation type="submission" date="2020-06" db="EMBL/GenBank/DDBJ databases">
        <title>Interaction of electrochemicaly active bacteria, Geobacter bremensis R4 on different carbon anode.</title>
        <authorList>
            <person name="Meng L."/>
            <person name="Yoshida N."/>
        </authorList>
    </citation>
    <scope>NUCLEOTIDE SEQUENCE [LARGE SCALE GENOMIC DNA]</scope>
    <source>
        <strain evidence="3 4">R4</strain>
    </source>
</reference>
<dbReference type="InterPro" id="IPR007372">
    <property type="entry name" value="Lipid/polyisoprenoid-bd_YceI"/>
</dbReference>
<keyword evidence="4" id="KW-1185">Reference proteome</keyword>
<feature type="domain" description="Lipid/polyisoprenoid-binding YceI-like" evidence="2">
    <location>
        <begin position="28"/>
        <end position="198"/>
    </location>
</feature>
<keyword evidence="1" id="KW-0732">Signal</keyword>
<evidence type="ECO:0000259" key="2">
    <source>
        <dbReference type="SMART" id="SM00867"/>
    </source>
</evidence>
<evidence type="ECO:0000313" key="3">
    <source>
        <dbReference type="EMBL" id="BCG46535.1"/>
    </source>
</evidence>
<dbReference type="PANTHER" id="PTHR34406">
    <property type="entry name" value="PROTEIN YCEI"/>
    <property type="match status" value="1"/>
</dbReference>
<dbReference type="AlphaFoldDB" id="A0A6S6M569"/>
<dbReference type="RefSeq" id="WP_185244723.1">
    <property type="nucleotide sequence ID" value="NZ_AP023213.1"/>
</dbReference>
<proteinExistence type="predicted"/>
<organism evidence="3 4">
    <name type="scientific">Citrifermentans bremense</name>
    <dbReference type="NCBI Taxonomy" id="60035"/>
    <lineage>
        <taxon>Bacteria</taxon>
        <taxon>Pseudomonadati</taxon>
        <taxon>Thermodesulfobacteriota</taxon>
        <taxon>Desulfuromonadia</taxon>
        <taxon>Geobacterales</taxon>
        <taxon>Geobacteraceae</taxon>
        <taxon>Citrifermentans</taxon>
    </lineage>
</organism>
<evidence type="ECO:0000313" key="4">
    <source>
        <dbReference type="Proteomes" id="UP000515472"/>
    </source>
</evidence>
<dbReference type="SMART" id="SM00867">
    <property type="entry name" value="YceI"/>
    <property type="match status" value="1"/>
</dbReference>
<dbReference type="SUPFAM" id="SSF101874">
    <property type="entry name" value="YceI-like"/>
    <property type="match status" value="1"/>
</dbReference>
<dbReference type="InterPro" id="IPR036761">
    <property type="entry name" value="TTHA0802/YceI-like_sf"/>
</dbReference>
<dbReference type="Gene3D" id="2.40.128.110">
    <property type="entry name" value="Lipid/polyisoprenoid-binding, YceI-like"/>
    <property type="match status" value="1"/>
</dbReference>
<feature type="chain" id="PRO_5027805814" evidence="1">
    <location>
        <begin position="25"/>
        <end position="201"/>
    </location>
</feature>
<dbReference type="KEGG" id="gbn:GEOBRER4_12850"/>
<dbReference type="PANTHER" id="PTHR34406:SF1">
    <property type="entry name" value="PROTEIN YCEI"/>
    <property type="match status" value="1"/>
</dbReference>
<dbReference type="EMBL" id="AP023213">
    <property type="protein sequence ID" value="BCG46535.1"/>
    <property type="molecule type" value="Genomic_DNA"/>
</dbReference>
<dbReference type="Pfam" id="PF04264">
    <property type="entry name" value="YceI"/>
    <property type="match status" value="1"/>
</dbReference>
<gene>
    <name evidence="3" type="ORF">GEOBRER4_n1335</name>
</gene>
<feature type="signal peptide" evidence="1">
    <location>
        <begin position="1"/>
        <end position="24"/>
    </location>
</feature>
<name>A0A6S6M569_9BACT</name>
<sequence length="201" mass="21618">MNRVFNSFAAIFAAVFLVMVPAFASASTWNIDPEHSSAQFKVRHLMVSHVKGGFGKVSGVVTIDDKDLAKSRVTAIIDTASIDSGVAKRDAHLKSADFLDVEKYPTMTFNSTRIDKKGDGMLRMTGNLTLHGVTRPVVLEVEGPTAQVKDPMGNVRRGASATTKISRKDFGLVWNKALEAGGVAVGDDVDISIEVELILAK</sequence>
<protein>
    <submittedName>
        <fullName evidence="3">YceI family protein</fullName>
    </submittedName>
</protein>
<accession>A0A6S6M569</accession>
<evidence type="ECO:0000256" key="1">
    <source>
        <dbReference type="SAM" id="SignalP"/>
    </source>
</evidence>
<dbReference type="Proteomes" id="UP000515472">
    <property type="component" value="Chromosome"/>
</dbReference>